<protein>
    <recommendedName>
        <fullName evidence="3">Lipoprotein</fullName>
    </recommendedName>
</protein>
<name>A0A1M4Y9P9_9FLAO</name>
<reference evidence="1 2" key="1">
    <citation type="submission" date="2016-11" db="EMBL/GenBank/DDBJ databases">
        <authorList>
            <person name="Jaros S."/>
            <person name="Januszkiewicz K."/>
            <person name="Wedrychowicz H."/>
        </authorList>
    </citation>
    <scope>NUCLEOTIDE SEQUENCE [LARGE SCALE GENOMIC DNA]</scope>
    <source>
        <strain evidence="1 2">DSM 25661</strain>
    </source>
</reference>
<sequence>MKKQTSILILITILLTSCGKKIEMPESEKLWNPYKVGEVLIFKSSENELDTIKVKEINDNIFPDGPTPLKYYNESLWIFVEHTDPNYDRHLKNNFLEITTGTPETPTTINFRLLAKNSVFYDSYRTVEELDSMKLTFLETPIGKFSDVLEINDKERRYSERDNFVEKIYWSKSNGYLKFEKKDGKTWELIKKYVP</sequence>
<evidence type="ECO:0000313" key="1">
    <source>
        <dbReference type="EMBL" id="SHF02547.1"/>
    </source>
</evidence>
<dbReference type="RefSeq" id="WP_073193745.1">
    <property type="nucleotide sequence ID" value="NZ_FQTW01000019.1"/>
</dbReference>
<gene>
    <name evidence="1" type="ORF">SAMN05444278_1192</name>
</gene>
<dbReference type="Proteomes" id="UP000184462">
    <property type="component" value="Unassembled WGS sequence"/>
</dbReference>
<dbReference type="EMBL" id="FQTW01000019">
    <property type="protein sequence ID" value="SHF02547.1"/>
    <property type="molecule type" value="Genomic_DNA"/>
</dbReference>
<dbReference type="PROSITE" id="PS51257">
    <property type="entry name" value="PROKAR_LIPOPROTEIN"/>
    <property type="match status" value="1"/>
</dbReference>
<dbReference type="AlphaFoldDB" id="A0A1M4Y9P9"/>
<evidence type="ECO:0008006" key="3">
    <source>
        <dbReference type="Google" id="ProtNLM"/>
    </source>
</evidence>
<evidence type="ECO:0000313" key="2">
    <source>
        <dbReference type="Proteomes" id="UP000184462"/>
    </source>
</evidence>
<accession>A0A1M4Y9P9</accession>
<organism evidence="1 2">
    <name type="scientific">Psychroflexus salarius</name>
    <dbReference type="NCBI Taxonomy" id="1155689"/>
    <lineage>
        <taxon>Bacteria</taxon>
        <taxon>Pseudomonadati</taxon>
        <taxon>Bacteroidota</taxon>
        <taxon>Flavobacteriia</taxon>
        <taxon>Flavobacteriales</taxon>
        <taxon>Flavobacteriaceae</taxon>
        <taxon>Psychroflexus</taxon>
    </lineage>
</organism>
<dbReference type="OrthoDB" id="1429200at2"/>
<keyword evidence="2" id="KW-1185">Reference proteome</keyword>
<proteinExistence type="predicted"/>